<dbReference type="EMBL" id="CP009520">
    <property type="protein sequence ID" value="AKB43033.1"/>
    <property type="molecule type" value="Genomic_DNA"/>
</dbReference>
<organism evidence="3 4">
    <name type="scientific">Methanosarcina vacuolata Z-761</name>
    <dbReference type="NCBI Taxonomy" id="1434123"/>
    <lineage>
        <taxon>Archaea</taxon>
        <taxon>Methanobacteriati</taxon>
        <taxon>Methanobacteriota</taxon>
        <taxon>Stenosarchaea group</taxon>
        <taxon>Methanomicrobia</taxon>
        <taxon>Methanosarcinales</taxon>
        <taxon>Methanosarcinaceae</taxon>
        <taxon>Methanosarcina</taxon>
    </lineage>
</organism>
<evidence type="ECO:0000313" key="4">
    <source>
        <dbReference type="Proteomes" id="UP000033096"/>
    </source>
</evidence>
<dbReference type="AlphaFoldDB" id="A0A0E3Q1I0"/>
<evidence type="ECO:0000256" key="2">
    <source>
        <dbReference type="SAM" id="Phobius"/>
    </source>
</evidence>
<evidence type="ECO:0000313" key="3">
    <source>
        <dbReference type="EMBL" id="AKB43033.1"/>
    </source>
</evidence>
<dbReference type="PATRIC" id="fig|1434123.4.peg.887"/>
<keyword evidence="2" id="KW-1133">Transmembrane helix</keyword>
<name>A0A0E3Q1I0_9EURY</name>
<feature type="transmembrane region" description="Helical" evidence="2">
    <location>
        <begin position="521"/>
        <end position="543"/>
    </location>
</feature>
<dbReference type="KEGG" id="mvc:MSVAZ_0764"/>
<keyword evidence="2" id="KW-0472">Membrane</keyword>
<keyword evidence="4" id="KW-1185">Reference proteome</keyword>
<feature type="compositionally biased region" description="Low complexity" evidence="1">
    <location>
        <begin position="82"/>
        <end position="163"/>
    </location>
</feature>
<reference evidence="3 4" key="1">
    <citation type="submission" date="2014-07" db="EMBL/GenBank/DDBJ databases">
        <title>Methanogenic archaea and the global carbon cycle.</title>
        <authorList>
            <person name="Henriksen J.R."/>
            <person name="Luke J."/>
            <person name="Reinhart S."/>
            <person name="Benedict M.N."/>
            <person name="Youngblut N.D."/>
            <person name="Metcalf M.E."/>
            <person name="Whitaker R.J."/>
            <person name="Metcalf W.W."/>
        </authorList>
    </citation>
    <scope>NUCLEOTIDE SEQUENCE [LARGE SCALE GENOMIC DNA]</scope>
    <source>
        <strain evidence="3 4">Z-761</strain>
    </source>
</reference>
<dbReference type="Proteomes" id="UP000033096">
    <property type="component" value="Chromosome"/>
</dbReference>
<gene>
    <name evidence="3" type="ORF">MSVAZ_0764</name>
</gene>
<dbReference type="NCBIfam" id="TIGR04213">
    <property type="entry name" value="PGF_pre_PGF"/>
    <property type="match status" value="1"/>
</dbReference>
<dbReference type="HOGENOM" id="CLU_037925_0_0_2"/>
<sequence length="547" mass="56230">MKAGFCNSLFYIMLIMLIILGMAPGMVHALGDNESSVSDSGSSDTGDSVSDSGSSDSGDSVSDSGSSDTDTGDSNTDKGDSDSVSDNGSSDSGSDNGSSDSGSDNGSSDSGSDNGSSDSGSDNGSSDSGSDNGNSSTDPNDGGSDSGSDNGSLDPGSDNGSLDPGSDNGSLDPGSDNGSLDPGSDNGSLDPGSDNESSDPGSDNESSDTGDSVSDNKSSDTGNSDSGDANSGESSDSGNSGTKNSDTVSSDTSSDTGNSDTKNSDTVSSDTSSDTQNSDNTSSDNESSGTESSDTISADNESSDTGNDDSNSSSNSGMTLVSSEPATNIAVRELATESIISGYPVQFNFAKNATCIVQIEFDPKKTFRKTTTVVEELKNRSTLVPTSPEGTAYKYVNIWVGDRGAGLPTSIKSGFVEFKVEKAWIKDNNISEAQVILQRYDNNWQPLYTEKVGEDENYIYFKSETPGYSFFAITEYTGQNIMKISGAGKIQETLRNLGTEGRAVLYGSAGNESSMIKNPMGAARILMAISLPLFMLLVGYGIFKKKI</sequence>
<dbReference type="InterPro" id="IPR026453">
    <property type="entry name" value="PGF_pre_PGF"/>
</dbReference>
<protein>
    <recommendedName>
        <fullName evidence="5">PGF-pre-PGF domain-containing protein</fullName>
    </recommendedName>
</protein>
<proteinExistence type="predicted"/>
<dbReference type="GeneID" id="25419006"/>
<feature type="region of interest" description="Disordered" evidence="1">
    <location>
        <begin position="32"/>
        <end position="324"/>
    </location>
</feature>
<feature type="compositionally biased region" description="Polar residues" evidence="1">
    <location>
        <begin position="194"/>
        <end position="213"/>
    </location>
</feature>
<feature type="compositionally biased region" description="Low complexity" evidence="1">
    <location>
        <begin position="35"/>
        <end position="74"/>
    </location>
</feature>
<accession>A0A0E3Q1I0</accession>
<feature type="compositionally biased region" description="Low complexity" evidence="1">
    <location>
        <begin position="215"/>
        <end position="316"/>
    </location>
</feature>
<keyword evidence="2" id="KW-0812">Transmembrane</keyword>
<evidence type="ECO:0008006" key="5">
    <source>
        <dbReference type="Google" id="ProtNLM"/>
    </source>
</evidence>
<dbReference type="STRING" id="1434123.MSVAZ_0764"/>
<dbReference type="RefSeq" id="WP_052727872.1">
    <property type="nucleotide sequence ID" value="NZ_CP009520.1"/>
</dbReference>
<evidence type="ECO:0000256" key="1">
    <source>
        <dbReference type="SAM" id="MobiDB-lite"/>
    </source>
</evidence>